<dbReference type="Proteomes" id="UP000011863">
    <property type="component" value="Chromosome"/>
</dbReference>
<feature type="transmembrane region" description="Helical" evidence="1">
    <location>
        <begin position="197"/>
        <end position="219"/>
    </location>
</feature>
<keyword evidence="1" id="KW-0812">Transmembrane</keyword>
<feature type="transmembrane region" description="Helical" evidence="1">
    <location>
        <begin position="351"/>
        <end position="371"/>
    </location>
</feature>
<feature type="transmembrane region" description="Helical" evidence="1">
    <location>
        <begin position="129"/>
        <end position="149"/>
    </location>
</feature>
<feature type="transmembrane region" description="Helical" evidence="1">
    <location>
        <begin position="416"/>
        <end position="435"/>
    </location>
</feature>
<feature type="transmembrane region" description="Helical" evidence="1">
    <location>
        <begin position="377"/>
        <end position="400"/>
    </location>
</feature>
<evidence type="ECO:0000313" key="3">
    <source>
        <dbReference type="Proteomes" id="UP000011863"/>
    </source>
</evidence>
<gene>
    <name evidence="2" type="ORF">YM304_25140</name>
</gene>
<proteinExistence type="predicted"/>
<reference evidence="2 3" key="1">
    <citation type="journal article" date="2013" name="Int. J. Syst. Evol. Microbiol.">
        <title>Ilumatobacter nonamiense sp. nov. and Ilumatobacter coccineum sp. nov., isolated from seashore sand.</title>
        <authorList>
            <person name="Matsumoto A."/>
            <person name="Kasai H."/>
            <person name="Matsuo Y."/>
            <person name="Shizuri Y."/>
            <person name="Ichikawa N."/>
            <person name="Fujita N."/>
            <person name="Omura S."/>
            <person name="Takahashi Y."/>
        </authorList>
    </citation>
    <scope>NUCLEOTIDE SEQUENCE [LARGE SCALE GENOMIC DNA]</scope>
    <source>
        <strain evidence="3">NBRC 103263 / KCTC 29153 / YM16-304</strain>
    </source>
</reference>
<feature type="transmembrane region" description="Helical" evidence="1">
    <location>
        <begin position="17"/>
        <end position="38"/>
    </location>
</feature>
<keyword evidence="3" id="KW-1185">Reference proteome</keyword>
<sequence>MTTTGEEVANRRLPSPAVIALTVVGVALPMIVAVIALAGRRWYPVLDLAMTEFRIRDVGTRQTPLIGLPGRIGELPEQGSHPGPLSFWALTPGYRLFGSSAWAMEAATVTVQLVWVSMALWIGHRRLGMVGLATVAATIAILIRGYGLTTLIQPWNPYMPLLAWLVILLATWAVFCGDHAMLVPLVIAASFAAQTHIPYLLMAGGLGLIAIGVVLVRWWRGRTDSDTDADAGPNPARPPTAVLATVGVFVLLWLAPLVDQIRRDPGNIKRLLDHFGSPSEEPIGTAAGFRLLLRHLDVVNGFGKLLTGNSRFLQAGFDPDGPIWAGAIVLVLWVGSAVVSRRIGHRPLQQLHLVVGITLLLSLASMSRIFGLRWFYLTLWAWTTTAVLLVAIAWTAVAWWRAHRPEHATIVSQRHLVGVASATAVICTVSMVALAPSTEHPEEHLSDTLGELVEPTIAALTAGVGEATGPDGTYVVEWDDAYFFGSQAFGLVSELERAGLDARTYDYWTVPITPTRAIAGDPITAEVIFATGGFVDQWRADDRVVEVAFSEPRSDAEQADYDDLTNQLIAALEADGLDDLVPLIDTNLFGLNVDLRISNEARTISGQMIRLGQQTAVFIGPPGVTQ</sequence>
<evidence type="ECO:0008006" key="4">
    <source>
        <dbReference type="Google" id="ProtNLM"/>
    </source>
</evidence>
<keyword evidence="1" id="KW-0472">Membrane</keyword>
<protein>
    <recommendedName>
        <fullName evidence="4">Glycosyltransferase RgtA/B/C/D-like domain-containing protein</fullName>
    </recommendedName>
</protein>
<feature type="transmembrane region" description="Helical" evidence="1">
    <location>
        <begin position="102"/>
        <end position="123"/>
    </location>
</feature>
<feature type="transmembrane region" description="Helical" evidence="1">
    <location>
        <begin position="240"/>
        <end position="258"/>
    </location>
</feature>
<keyword evidence="1" id="KW-1133">Transmembrane helix</keyword>
<dbReference type="EMBL" id="AP012057">
    <property type="protein sequence ID" value="BAN02828.1"/>
    <property type="molecule type" value="Genomic_DNA"/>
</dbReference>
<dbReference type="RefSeq" id="WP_015442075.1">
    <property type="nucleotide sequence ID" value="NC_020520.1"/>
</dbReference>
<evidence type="ECO:0000313" key="2">
    <source>
        <dbReference type="EMBL" id="BAN02828.1"/>
    </source>
</evidence>
<name>A0A6C7EDW6_ILUCY</name>
<accession>A0A6C7EDW6</accession>
<dbReference type="AlphaFoldDB" id="A0A6C7EDW6"/>
<organism evidence="2 3">
    <name type="scientific">Ilumatobacter coccineus (strain NBRC 103263 / KCTC 29153 / YM16-304)</name>
    <dbReference type="NCBI Taxonomy" id="1313172"/>
    <lineage>
        <taxon>Bacteria</taxon>
        <taxon>Bacillati</taxon>
        <taxon>Actinomycetota</taxon>
        <taxon>Acidimicrobiia</taxon>
        <taxon>Acidimicrobiales</taxon>
        <taxon>Ilumatobacteraceae</taxon>
        <taxon>Ilumatobacter</taxon>
    </lineage>
</organism>
<dbReference type="KEGG" id="aym:YM304_25140"/>
<evidence type="ECO:0000256" key="1">
    <source>
        <dbReference type="SAM" id="Phobius"/>
    </source>
</evidence>
<dbReference type="OrthoDB" id="4871879at2"/>
<feature type="transmembrane region" description="Helical" evidence="1">
    <location>
        <begin position="161"/>
        <end position="191"/>
    </location>
</feature>